<name>A0A6S6UDH4_9GAMM</name>
<keyword evidence="4 9" id="KW-1015">Disulfide bond</keyword>
<comment type="similarity">
    <text evidence="1 7">Belongs to the thioredoxin family.</text>
</comment>
<dbReference type="CDD" id="cd02947">
    <property type="entry name" value="TRX_family"/>
    <property type="match status" value="1"/>
</dbReference>
<evidence type="ECO:0000256" key="3">
    <source>
        <dbReference type="ARBA" id="ARBA00022982"/>
    </source>
</evidence>
<reference evidence="11" key="1">
    <citation type="submission" date="2020-01" db="EMBL/GenBank/DDBJ databases">
        <authorList>
            <person name="Meier V. D."/>
            <person name="Meier V D."/>
        </authorList>
    </citation>
    <scope>NUCLEOTIDE SEQUENCE</scope>
    <source>
        <strain evidence="11">HLG_WM_MAG_09</strain>
    </source>
</reference>
<dbReference type="InterPro" id="IPR013766">
    <property type="entry name" value="Thioredoxin_domain"/>
</dbReference>
<dbReference type="EMBL" id="CACVAT010000401">
    <property type="protein sequence ID" value="CAA6824929.1"/>
    <property type="molecule type" value="Genomic_DNA"/>
</dbReference>
<keyword evidence="3" id="KW-0249">Electron transport</keyword>
<dbReference type="PROSITE" id="PS51352">
    <property type="entry name" value="THIOREDOXIN_2"/>
    <property type="match status" value="1"/>
</dbReference>
<evidence type="ECO:0000256" key="4">
    <source>
        <dbReference type="ARBA" id="ARBA00023157"/>
    </source>
</evidence>
<dbReference type="GO" id="GO:0005829">
    <property type="term" value="C:cytosol"/>
    <property type="evidence" value="ECO:0007669"/>
    <property type="project" value="TreeGrafter"/>
</dbReference>
<keyword evidence="2" id="KW-0813">Transport</keyword>
<dbReference type="SUPFAM" id="SSF52833">
    <property type="entry name" value="Thioredoxin-like"/>
    <property type="match status" value="1"/>
</dbReference>
<evidence type="ECO:0000256" key="6">
    <source>
        <dbReference type="NCBIfam" id="TIGR01068"/>
    </source>
</evidence>
<feature type="domain" description="Thioredoxin" evidence="10">
    <location>
        <begin position="1"/>
        <end position="105"/>
    </location>
</feature>
<evidence type="ECO:0000256" key="9">
    <source>
        <dbReference type="PIRSR" id="PIRSR000077-4"/>
    </source>
</evidence>
<evidence type="ECO:0000259" key="10">
    <source>
        <dbReference type="PROSITE" id="PS51352"/>
    </source>
</evidence>
<evidence type="ECO:0000256" key="7">
    <source>
        <dbReference type="PIRNR" id="PIRNR000077"/>
    </source>
</evidence>
<keyword evidence="5 9" id="KW-0676">Redox-active center</keyword>
<feature type="active site" description="Nucleophile" evidence="8">
    <location>
        <position position="33"/>
    </location>
</feature>
<dbReference type="PIRSF" id="PIRSF000077">
    <property type="entry name" value="Thioredoxin"/>
    <property type="match status" value="1"/>
</dbReference>
<dbReference type="InterPro" id="IPR036249">
    <property type="entry name" value="Thioredoxin-like_sf"/>
</dbReference>
<evidence type="ECO:0000256" key="2">
    <source>
        <dbReference type="ARBA" id="ARBA00022448"/>
    </source>
</evidence>
<dbReference type="PANTHER" id="PTHR45663:SF40">
    <property type="entry name" value="THIOREDOXIN 2"/>
    <property type="match status" value="1"/>
</dbReference>
<gene>
    <name evidence="11" type="ORF">HELGO_WM17689</name>
</gene>
<feature type="site" description="Contributes to redox potential value" evidence="8">
    <location>
        <position position="32"/>
    </location>
</feature>
<protein>
    <recommendedName>
        <fullName evidence="6 7">Thioredoxin</fullName>
    </recommendedName>
</protein>
<dbReference type="InterPro" id="IPR005746">
    <property type="entry name" value="Thioredoxin"/>
</dbReference>
<evidence type="ECO:0000256" key="1">
    <source>
        <dbReference type="ARBA" id="ARBA00008987"/>
    </source>
</evidence>
<evidence type="ECO:0000313" key="11">
    <source>
        <dbReference type="EMBL" id="CAA6824929.1"/>
    </source>
</evidence>
<dbReference type="Pfam" id="PF00085">
    <property type="entry name" value="Thioredoxin"/>
    <property type="match status" value="1"/>
</dbReference>
<feature type="disulfide bond" description="Redox-active" evidence="9">
    <location>
        <begin position="30"/>
        <end position="33"/>
    </location>
</feature>
<organism evidence="11">
    <name type="scientific">uncultured Thiotrichaceae bacterium</name>
    <dbReference type="NCBI Taxonomy" id="298394"/>
    <lineage>
        <taxon>Bacteria</taxon>
        <taxon>Pseudomonadati</taxon>
        <taxon>Pseudomonadota</taxon>
        <taxon>Gammaproteobacteria</taxon>
        <taxon>Thiotrichales</taxon>
        <taxon>Thiotrichaceae</taxon>
        <taxon>environmental samples</taxon>
    </lineage>
</organism>
<dbReference type="AlphaFoldDB" id="A0A6S6UDH4"/>
<dbReference type="NCBIfam" id="TIGR01068">
    <property type="entry name" value="thioredoxin"/>
    <property type="match status" value="1"/>
</dbReference>
<dbReference type="PROSITE" id="PS00194">
    <property type="entry name" value="THIOREDOXIN_1"/>
    <property type="match status" value="1"/>
</dbReference>
<sequence>MATQDVTAQQFNEIIADNEIVIVDFWAEWCGPCKSFAPTYEKVSELHEDIVFAKVDTEQEQELAGHFQIRSIPTLMVFREQVVLFAQPGMLAEEQLEDVIAKVREVDMAKVHEEVASQEQQEES</sequence>
<evidence type="ECO:0000256" key="8">
    <source>
        <dbReference type="PIRSR" id="PIRSR000077-1"/>
    </source>
</evidence>
<feature type="active site" description="Nucleophile" evidence="8">
    <location>
        <position position="30"/>
    </location>
</feature>
<dbReference type="InterPro" id="IPR017937">
    <property type="entry name" value="Thioredoxin_CS"/>
</dbReference>
<feature type="site" description="Deprotonates C-terminal active site Cys" evidence="8">
    <location>
        <position position="24"/>
    </location>
</feature>
<dbReference type="PRINTS" id="PR00421">
    <property type="entry name" value="THIOREDOXIN"/>
</dbReference>
<evidence type="ECO:0000256" key="5">
    <source>
        <dbReference type="ARBA" id="ARBA00023284"/>
    </source>
</evidence>
<dbReference type="PANTHER" id="PTHR45663">
    <property type="entry name" value="GEO12009P1"/>
    <property type="match status" value="1"/>
</dbReference>
<dbReference type="Gene3D" id="3.40.30.10">
    <property type="entry name" value="Glutaredoxin"/>
    <property type="match status" value="1"/>
</dbReference>
<dbReference type="FunFam" id="3.40.30.10:FF:000155">
    <property type="entry name" value="Thioredoxin"/>
    <property type="match status" value="1"/>
</dbReference>
<dbReference type="GO" id="GO:0015035">
    <property type="term" value="F:protein-disulfide reductase activity"/>
    <property type="evidence" value="ECO:0007669"/>
    <property type="project" value="UniProtKB-UniRule"/>
</dbReference>
<proteinExistence type="inferred from homology"/>
<accession>A0A6S6UDH4</accession>
<feature type="site" description="Contributes to redox potential value" evidence="8">
    <location>
        <position position="31"/>
    </location>
</feature>